<dbReference type="InterPro" id="IPR036412">
    <property type="entry name" value="HAD-like_sf"/>
</dbReference>
<dbReference type="PANTHER" id="PTHR43434">
    <property type="entry name" value="PHOSPHOGLYCOLATE PHOSPHATASE"/>
    <property type="match status" value="1"/>
</dbReference>
<dbReference type="InterPro" id="IPR023214">
    <property type="entry name" value="HAD_sf"/>
</dbReference>
<dbReference type="PANTHER" id="PTHR43434:SF1">
    <property type="entry name" value="PHOSPHOGLYCOLATE PHOSPHATASE"/>
    <property type="match status" value="1"/>
</dbReference>
<name>A0A1G1ZQY5_9BACT</name>
<comment type="caution">
    <text evidence="1">The sequence shown here is derived from an EMBL/GenBank/DDBJ whole genome shotgun (WGS) entry which is preliminary data.</text>
</comment>
<dbReference type="Proteomes" id="UP000178517">
    <property type="component" value="Unassembled WGS sequence"/>
</dbReference>
<dbReference type="SUPFAM" id="SSF56784">
    <property type="entry name" value="HAD-like"/>
    <property type="match status" value="1"/>
</dbReference>
<dbReference type="InterPro" id="IPR006439">
    <property type="entry name" value="HAD-SF_hydro_IA"/>
</dbReference>
<reference evidence="1 2" key="1">
    <citation type="journal article" date="2016" name="Nat. Commun.">
        <title>Thousands of microbial genomes shed light on interconnected biogeochemical processes in an aquifer system.</title>
        <authorList>
            <person name="Anantharaman K."/>
            <person name="Brown C.T."/>
            <person name="Hug L.A."/>
            <person name="Sharon I."/>
            <person name="Castelle C.J."/>
            <person name="Probst A.J."/>
            <person name="Thomas B.C."/>
            <person name="Singh A."/>
            <person name="Wilkins M.J."/>
            <person name="Karaoz U."/>
            <person name="Brodie E.L."/>
            <person name="Williams K.H."/>
            <person name="Hubbard S.S."/>
            <person name="Banfield J.F."/>
        </authorList>
    </citation>
    <scope>NUCLEOTIDE SEQUENCE [LARGE SCALE GENOMIC DNA]</scope>
</reference>
<dbReference type="AlphaFoldDB" id="A0A1G1ZQY5"/>
<dbReference type="Gene3D" id="3.40.50.1000">
    <property type="entry name" value="HAD superfamily/HAD-like"/>
    <property type="match status" value="1"/>
</dbReference>
<proteinExistence type="predicted"/>
<dbReference type="Gene3D" id="1.10.150.240">
    <property type="entry name" value="Putative phosphatase, domain 2"/>
    <property type="match status" value="1"/>
</dbReference>
<dbReference type="Pfam" id="PF13419">
    <property type="entry name" value="HAD_2"/>
    <property type="match status" value="1"/>
</dbReference>
<dbReference type="GO" id="GO:0006281">
    <property type="term" value="P:DNA repair"/>
    <property type="evidence" value="ECO:0007669"/>
    <property type="project" value="TreeGrafter"/>
</dbReference>
<evidence type="ECO:0000313" key="2">
    <source>
        <dbReference type="Proteomes" id="UP000178517"/>
    </source>
</evidence>
<dbReference type="InterPro" id="IPR050155">
    <property type="entry name" value="HAD-like_hydrolase_sf"/>
</dbReference>
<dbReference type="SFLD" id="SFLDS00003">
    <property type="entry name" value="Haloacid_Dehalogenase"/>
    <property type="match status" value="1"/>
</dbReference>
<organism evidence="1 2">
    <name type="scientific">Candidatus Harrisonbacteria bacterium RIFCSPLOWO2_01_FULL_40_28</name>
    <dbReference type="NCBI Taxonomy" id="1798406"/>
    <lineage>
        <taxon>Bacteria</taxon>
        <taxon>Candidatus Harrisoniibacteriota</taxon>
    </lineage>
</organism>
<dbReference type="EMBL" id="MHJI01000002">
    <property type="protein sequence ID" value="OGY66596.1"/>
    <property type="molecule type" value="Genomic_DNA"/>
</dbReference>
<dbReference type="InterPro" id="IPR041492">
    <property type="entry name" value="HAD_2"/>
</dbReference>
<evidence type="ECO:0008006" key="3">
    <source>
        <dbReference type="Google" id="ProtNLM"/>
    </source>
</evidence>
<dbReference type="SFLD" id="SFLDG01129">
    <property type="entry name" value="C1.5:_HAD__Beta-PGM__Phosphata"/>
    <property type="match status" value="1"/>
</dbReference>
<protein>
    <recommendedName>
        <fullName evidence="3">HAD family hydrolase</fullName>
    </recommendedName>
</protein>
<evidence type="ECO:0000313" key="1">
    <source>
        <dbReference type="EMBL" id="OGY66596.1"/>
    </source>
</evidence>
<sequence>MAKMQLGIFDWNGTLLDDMLLSFVCLVETFTRYRVPVPTLSEYRNEIYHGVTRFYQTRGLQHYVNKDHAKEIRKRLYRELCKQSHLRPHTEEILIKLRSMGIKIALVTGEDHAVLQDTLLRLKIENFFDHIESEVPTNKEPAICNMMNRFNVLSENTFFVEDSPGNIKIGKELGITTIGIMGGHAPDDAVSYASPHFLIDSLTLIPTILETIHASREKD</sequence>
<dbReference type="STRING" id="1798406.A3A04_02535"/>
<dbReference type="NCBIfam" id="TIGR01509">
    <property type="entry name" value="HAD-SF-IA-v3"/>
    <property type="match status" value="1"/>
</dbReference>
<accession>A0A1G1ZQY5</accession>
<dbReference type="GO" id="GO:0005829">
    <property type="term" value="C:cytosol"/>
    <property type="evidence" value="ECO:0007669"/>
    <property type="project" value="TreeGrafter"/>
</dbReference>
<dbReference type="GO" id="GO:0008967">
    <property type="term" value="F:phosphoglycolate phosphatase activity"/>
    <property type="evidence" value="ECO:0007669"/>
    <property type="project" value="TreeGrafter"/>
</dbReference>
<gene>
    <name evidence="1" type="ORF">A3A04_02535</name>
</gene>
<dbReference type="InterPro" id="IPR023198">
    <property type="entry name" value="PGP-like_dom2"/>
</dbReference>